<dbReference type="AlphaFoldDB" id="A0A7W5UFW9"/>
<accession>A0A7W5UFW9</accession>
<reference evidence="1 2" key="1">
    <citation type="submission" date="2020-08" db="EMBL/GenBank/DDBJ databases">
        <title>Genomic Encyclopedia of Type Strains, Phase IV (KMG-IV): sequencing the most valuable type-strain genomes for metagenomic binning, comparative biology and taxonomic classification.</title>
        <authorList>
            <person name="Goeker M."/>
        </authorList>
    </citation>
    <scope>NUCLEOTIDE SEQUENCE [LARGE SCALE GENOMIC DNA]</scope>
    <source>
        <strain evidence="1 2">DSM 22548</strain>
    </source>
</reference>
<protein>
    <submittedName>
        <fullName evidence="1">Uncharacterized protein</fullName>
    </submittedName>
</protein>
<evidence type="ECO:0000313" key="1">
    <source>
        <dbReference type="EMBL" id="MBB3703518.1"/>
    </source>
</evidence>
<proteinExistence type="predicted"/>
<name>A0A7W5UFW9_9BACT</name>
<comment type="caution">
    <text evidence="1">The sequence shown here is derived from an EMBL/GenBank/DDBJ whole genome shotgun (WGS) entry which is preliminary data.</text>
</comment>
<dbReference type="Proteomes" id="UP000541425">
    <property type="component" value="Unassembled WGS sequence"/>
</dbReference>
<evidence type="ECO:0000313" key="2">
    <source>
        <dbReference type="Proteomes" id="UP000541425"/>
    </source>
</evidence>
<gene>
    <name evidence="1" type="ORF">FHS60_002009</name>
</gene>
<sequence length="57" mass="6521">MPGLMVGQILLASDDDAQFVYLKPHHIPAWQRKDGLRVICRVIQVDNLLGYRMQGNE</sequence>
<dbReference type="EMBL" id="JACICA010000014">
    <property type="protein sequence ID" value="MBB3703518.1"/>
    <property type="molecule type" value="Genomic_DNA"/>
</dbReference>
<organism evidence="1 2">
    <name type="scientific">Alloprevotella rava</name>
    <dbReference type="NCBI Taxonomy" id="671218"/>
    <lineage>
        <taxon>Bacteria</taxon>
        <taxon>Pseudomonadati</taxon>
        <taxon>Bacteroidota</taxon>
        <taxon>Bacteroidia</taxon>
        <taxon>Bacteroidales</taxon>
        <taxon>Prevotellaceae</taxon>
        <taxon>Alloprevotella</taxon>
    </lineage>
</organism>